<feature type="compositionally biased region" description="Basic and acidic residues" evidence="3">
    <location>
        <begin position="301"/>
        <end position="314"/>
    </location>
</feature>
<dbReference type="CDD" id="cd00038">
    <property type="entry name" value="CAP_ED"/>
    <property type="match status" value="2"/>
</dbReference>
<feature type="region of interest" description="Disordered" evidence="3">
    <location>
        <begin position="285"/>
        <end position="321"/>
    </location>
</feature>
<evidence type="ECO:0000256" key="1">
    <source>
        <dbReference type="ARBA" id="ARBA00023286"/>
    </source>
</evidence>
<feature type="coiled-coil region" evidence="2">
    <location>
        <begin position="397"/>
        <end position="431"/>
    </location>
</feature>
<feature type="domain" description="Cyclic nucleotide-binding" evidence="4">
    <location>
        <begin position="844"/>
        <end position="927"/>
    </location>
</feature>
<dbReference type="OrthoDB" id="2021138at2759"/>
<dbReference type="PANTHER" id="PTHR45638:SF11">
    <property type="entry name" value="CYCLIC NUCLEOTIDE-GATED CATION CHANNEL SUBUNIT A"/>
    <property type="match status" value="1"/>
</dbReference>
<accession>A0A0L0DNR7</accession>
<feature type="compositionally biased region" description="Low complexity" evidence="3">
    <location>
        <begin position="13"/>
        <end position="23"/>
    </location>
</feature>
<dbReference type="GO" id="GO:0044877">
    <property type="term" value="F:protein-containing complex binding"/>
    <property type="evidence" value="ECO:0007669"/>
    <property type="project" value="TreeGrafter"/>
</dbReference>
<keyword evidence="2" id="KW-0175">Coiled coil</keyword>
<evidence type="ECO:0000313" key="6">
    <source>
        <dbReference type="Proteomes" id="UP000054408"/>
    </source>
</evidence>
<dbReference type="RefSeq" id="XP_013754164.1">
    <property type="nucleotide sequence ID" value="XM_013898710.1"/>
</dbReference>
<feature type="region of interest" description="Disordered" evidence="3">
    <location>
        <begin position="76"/>
        <end position="136"/>
    </location>
</feature>
<keyword evidence="6" id="KW-1185">Reference proteome</keyword>
<dbReference type="PROSITE" id="PS50042">
    <property type="entry name" value="CNMP_BINDING_3"/>
    <property type="match status" value="2"/>
</dbReference>
<dbReference type="GO" id="GO:0005221">
    <property type="term" value="F:intracellularly cyclic nucleotide-activated monoatomic cation channel activity"/>
    <property type="evidence" value="ECO:0007669"/>
    <property type="project" value="InterPro"/>
</dbReference>
<proteinExistence type="predicted"/>
<protein>
    <recommendedName>
        <fullName evidence="4">Cyclic nucleotide-binding domain-containing protein</fullName>
    </recommendedName>
</protein>
<organism evidence="5 6">
    <name type="scientific">Thecamonas trahens ATCC 50062</name>
    <dbReference type="NCBI Taxonomy" id="461836"/>
    <lineage>
        <taxon>Eukaryota</taxon>
        <taxon>Apusozoa</taxon>
        <taxon>Apusomonadida</taxon>
        <taxon>Apusomonadidae</taxon>
        <taxon>Thecamonas</taxon>
    </lineage>
</organism>
<dbReference type="PANTHER" id="PTHR45638">
    <property type="entry name" value="CYCLIC NUCLEOTIDE-GATED CATION CHANNEL SUBUNIT A"/>
    <property type="match status" value="1"/>
</dbReference>
<keyword evidence="1" id="KW-0407">Ion channel</keyword>
<dbReference type="InterPro" id="IPR050866">
    <property type="entry name" value="CNG_cation_channel"/>
</dbReference>
<feature type="region of interest" description="Disordered" evidence="3">
    <location>
        <begin position="193"/>
        <end position="223"/>
    </location>
</feature>
<sequence length="956" mass="101939">MTGEGKGSSSTPALVARAEAAAASQRQSPHRGRRQPRPVRKRLTAPAAAYETNLTFEPELTRLARRTPQRYSTEAFDSAGAGHASHDDPAGGQQQPLLYDDHGGWSLGSESDGTVVSAKLHGPHANCGESHPFHPELNRKSRRLVAAKAKAFPQGVHYEVMFRSASERSEHLAAHRSAALDAEMEQCTFHPTVLPGPAHTRRSPSHRSDSASPARVPVPERTRAWLSEAEAGKERARREAAERAALDEVAECSFRPVINEDRAFERTLEVSCVATVADEHKFVRRMRTGSASPGVHGQSGRRRESSRLRGDSSTRCHSAGKTPALAVQATLRLPVEPQYGYLASGKPALESGSKAEVVSESISNTSSTMADGTPAASPRKKVVVIKKRRKGPSAAEVAAAQAAAAEAGAQVVELEARLAEMATALATAQAAAAEASAAAAVKPDSVDVGVQTEEQAQIESCLSWVGSDDGGDEAELDAEAGAAEIESHRAEMAAASEDVRMCMAKIRAAHGDEFRMGAACALAKDVAMTIGRMLGGLLSVTAEHGDSSDVQHLVQLQNNMHSISHDLADLTMAIKANPADGSLAAQLEATLTRLEDLSQQSLSTGGAFAVKADLLEAMAKVPIFAGVHNAGFFNELVRKLEEETHDPDSLIFAKGDDGESMYFVTRGVVAVIAVVVGGKRTASVKAISYVYCYRLDKAVFYAALAAYPQYRSHFAAIAQERLHKDAKRRERAERGVKMQLSEVHRFRARVGLVFDSLALAVNTHDPHALGAQLAELDALLPELIEVLDEPEAKAALREVQSKRANVDTTPGAPELEAFVASARETVDHHMSISEMGDFLEVYDGFARTSDAFRAAVLASCKLVALDQGAEVIGAGSTARSLHFVVHGGLSVYLPGGELVGVLREGNFVGETAFWSGCAQPYRVEAVTLRADVVTLTWDDFAAVCASYPGEPVGHEP</sequence>
<dbReference type="Pfam" id="PF00027">
    <property type="entry name" value="cNMP_binding"/>
    <property type="match status" value="1"/>
</dbReference>
<dbReference type="InterPro" id="IPR018490">
    <property type="entry name" value="cNMP-bd_dom_sf"/>
</dbReference>
<keyword evidence="1" id="KW-0813">Transport</keyword>
<evidence type="ECO:0000313" key="5">
    <source>
        <dbReference type="EMBL" id="KNC53962.1"/>
    </source>
</evidence>
<dbReference type="GeneID" id="25568035"/>
<feature type="compositionally biased region" description="Basic residues" evidence="3">
    <location>
        <begin position="28"/>
        <end position="43"/>
    </location>
</feature>
<dbReference type="AlphaFoldDB" id="A0A0L0DNR7"/>
<evidence type="ECO:0000259" key="4">
    <source>
        <dbReference type="PROSITE" id="PS50042"/>
    </source>
</evidence>
<evidence type="ECO:0000256" key="3">
    <source>
        <dbReference type="SAM" id="MobiDB-lite"/>
    </source>
</evidence>
<name>A0A0L0DNR7_THETB</name>
<dbReference type="SUPFAM" id="SSF51206">
    <property type="entry name" value="cAMP-binding domain-like"/>
    <property type="match status" value="2"/>
</dbReference>
<gene>
    <name evidence="5" type="ORF">AMSG_09608</name>
</gene>
<dbReference type="Proteomes" id="UP000054408">
    <property type="component" value="Unassembled WGS sequence"/>
</dbReference>
<feature type="region of interest" description="Disordered" evidence="3">
    <location>
        <begin position="1"/>
        <end position="54"/>
    </location>
</feature>
<keyword evidence="1" id="KW-1071">Ligand-gated ion channel</keyword>
<dbReference type="SMART" id="SM00100">
    <property type="entry name" value="cNMP"/>
    <property type="match status" value="2"/>
</dbReference>
<feature type="domain" description="Cyclic nucleotide-binding" evidence="4">
    <location>
        <begin position="635"/>
        <end position="672"/>
    </location>
</feature>
<dbReference type="InterPro" id="IPR014710">
    <property type="entry name" value="RmlC-like_jellyroll"/>
</dbReference>
<dbReference type="Gene3D" id="2.60.120.10">
    <property type="entry name" value="Jelly Rolls"/>
    <property type="match status" value="3"/>
</dbReference>
<keyword evidence="1" id="KW-0406">Ion transport</keyword>
<dbReference type="eggNOG" id="KOG0498">
    <property type="taxonomic scope" value="Eukaryota"/>
</dbReference>
<evidence type="ECO:0000256" key="2">
    <source>
        <dbReference type="SAM" id="Coils"/>
    </source>
</evidence>
<dbReference type="InterPro" id="IPR000595">
    <property type="entry name" value="cNMP-bd_dom"/>
</dbReference>
<reference evidence="5 6" key="1">
    <citation type="submission" date="2010-05" db="EMBL/GenBank/DDBJ databases">
        <title>The Genome Sequence of Thecamonas trahens ATCC 50062.</title>
        <authorList>
            <consortium name="The Broad Institute Genome Sequencing Platform"/>
            <person name="Russ C."/>
            <person name="Cuomo C."/>
            <person name="Shea T."/>
            <person name="Young S.K."/>
            <person name="Zeng Q."/>
            <person name="Koehrsen M."/>
            <person name="Haas B."/>
            <person name="Borodovsky M."/>
            <person name="Guigo R."/>
            <person name="Alvarado L."/>
            <person name="Berlin A."/>
            <person name="Bochicchio J."/>
            <person name="Borenstein D."/>
            <person name="Chapman S."/>
            <person name="Chen Z."/>
            <person name="Freedman E."/>
            <person name="Gellesch M."/>
            <person name="Goldberg J."/>
            <person name="Griggs A."/>
            <person name="Gujja S."/>
            <person name="Heilman E."/>
            <person name="Heiman D."/>
            <person name="Hepburn T."/>
            <person name="Howarth C."/>
            <person name="Jen D."/>
            <person name="Larson L."/>
            <person name="Mehta T."/>
            <person name="Park D."/>
            <person name="Pearson M."/>
            <person name="Roberts A."/>
            <person name="Saif S."/>
            <person name="Shenoy N."/>
            <person name="Sisk P."/>
            <person name="Stolte C."/>
            <person name="Sykes S."/>
            <person name="Thomson T."/>
            <person name="Walk T."/>
            <person name="White J."/>
            <person name="Yandava C."/>
            <person name="Burger G."/>
            <person name="Gray M.W."/>
            <person name="Holland P.W.H."/>
            <person name="King N."/>
            <person name="Lang F.B.F."/>
            <person name="Roger A.J."/>
            <person name="Ruiz-Trillo I."/>
            <person name="Lander E."/>
            <person name="Nusbaum C."/>
        </authorList>
    </citation>
    <scope>NUCLEOTIDE SEQUENCE [LARGE SCALE GENOMIC DNA]</scope>
    <source>
        <strain evidence="5 6">ATCC 50062</strain>
    </source>
</reference>
<dbReference type="EMBL" id="GL349484">
    <property type="protein sequence ID" value="KNC53962.1"/>
    <property type="molecule type" value="Genomic_DNA"/>
</dbReference>
<dbReference type="STRING" id="461836.A0A0L0DNR7"/>